<dbReference type="EMBL" id="LR031358">
    <property type="protein sequence ID" value="VDB96962.1"/>
    <property type="molecule type" value="Genomic_DNA"/>
</dbReference>
<dbReference type="AlphaFoldDB" id="A0AAQ2UQC9"/>
<evidence type="ECO:0000256" key="1">
    <source>
        <dbReference type="ARBA" id="ARBA00038322"/>
    </source>
</evidence>
<evidence type="ECO:0000259" key="2">
    <source>
        <dbReference type="Pfam" id="PF01593"/>
    </source>
</evidence>
<dbReference type="InterPro" id="IPR002937">
    <property type="entry name" value="Amino_oxidase"/>
</dbReference>
<name>A0AAQ2UQC9_OENOE</name>
<dbReference type="InterPro" id="IPR036188">
    <property type="entry name" value="FAD/NAD-bd_sf"/>
</dbReference>
<dbReference type="Proteomes" id="UP000294726">
    <property type="component" value="Chromosome"/>
</dbReference>
<feature type="domain" description="Amine oxidase" evidence="2">
    <location>
        <begin position="114"/>
        <end position="179"/>
    </location>
</feature>
<protein>
    <submittedName>
        <fullName evidence="3">4,4'-diapophytoene desaturase (4,4'-diaponeurosporene-forming)</fullName>
        <ecNumber evidence="3">1.3.8.-</ecNumber>
    </submittedName>
</protein>
<evidence type="ECO:0000313" key="4">
    <source>
        <dbReference type="Proteomes" id="UP000294726"/>
    </source>
</evidence>
<evidence type="ECO:0000313" key="3">
    <source>
        <dbReference type="EMBL" id="VDB96962.1"/>
    </source>
</evidence>
<organism evidence="3 4">
    <name type="scientific">Oenococcus oeni</name>
    <name type="common">Leuconostoc oenos</name>
    <dbReference type="NCBI Taxonomy" id="1247"/>
    <lineage>
        <taxon>Bacteria</taxon>
        <taxon>Bacillati</taxon>
        <taxon>Bacillota</taxon>
        <taxon>Bacilli</taxon>
        <taxon>Lactobacillales</taxon>
        <taxon>Lactobacillaceae</taxon>
        <taxon>Oenococcus</taxon>
    </lineage>
</organism>
<dbReference type="Pfam" id="PF01593">
    <property type="entry name" value="Amino_oxidase"/>
    <property type="match status" value="1"/>
</dbReference>
<accession>A0AAQ2UQC9</accession>
<reference evidence="3 4" key="1">
    <citation type="submission" date="2018-08" db="EMBL/GenBank/DDBJ databases">
        <authorList>
            <person name="Lorentzen P. G. S. M."/>
        </authorList>
    </citation>
    <scope>NUCLEOTIDE SEQUENCE [LARGE SCALE GENOMIC DNA]</scope>
    <source>
        <strain evidence="3 4">CRBO_1381</strain>
    </source>
</reference>
<dbReference type="SUPFAM" id="SSF51905">
    <property type="entry name" value="FAD/NAD(P)-binding domain"/>
    <property type="match status" value="1"/>
</dbReference>
<dbReference type="PANTHER" id="PTHR43734:SF1">
    <property type="entry name" value="PHYTOENE DESATURASE"/>
    <property type="match status" value="1"/>
</dbReference>
<proteinExistence type="inferred from homology"/>
<gene>
    <name evidence="3" type="ORF">OENI_0066</name>
</gene>
<keyword evidence="3" id="KW-0560">Oxidoreductase</keyword>
<sequence>MLYLGIDKKYADLKLHTIKMADDFERNVNEIDHGIIPKDPSFYVYNPSSIDKTFAPHGESSIYVLVPVPNLKSYDKWSNSIITNFYNLIIDKLEKELNLKDFKKSIVFKKIFTPNNFREKYNSFFGSTFGLKPTLMQSNYFRPHNRHSTIKNLYFAGASVHPGAGVPIVITSGQLSAQELERDFK</sequence>
<dbReference type="EC" id="1.3.8.-" evidence="3"/>
<comment type="similarity">
    <text evidence="1">Belongs to the carotenoid/retinoid oxidoreductase family. CrtN subfamily.</text>
</comment>
<dbReference type="PANTHER" id="PTHR43734">
    <property type="entry name" value="PHYTOENE DESATURASE"/>
    <property type="match status" value="1"/>
</dbReference>
<dbReference type="GO" id="GO:0016491">
    <property type="term" value="F:oxidoreductase activity"/>
    <property type="evidence" value="ECO:0007669"/>
    <property type="project" value="UniProtKB-KW"/>
</dbReference>